<dbReference type="AlphaFoldDB" id="X8J9B7"/>
<dbReference type="SUPFAM" id="SSF52172">
    <property type="entry name" value="CheY-like"/>
    <property type="match status" value="1"/>
</dbReference>
<dbReference type="PANTHER" id="PTHR37299">
    <property type="entry name" value="TRANSCRIPTIONAL REGULATOR-RELATED"/>
    <property type="match status" value="1"/>
</dbReference>
<dbReference type="InterPro" id="IPR011006">
    <property type="entry name" value="CheY-like_superfamily"/>
</dbReference>
<reference evidence="6 7" key="1">
    <citation type="submission" date="2014-01" db="EMBL/GenBank/DDBJ databases">
        <authorList>
            <person name="Durkin A.S."/>
            <person name="McCorrison J."/>
            <person name="Torralba M."/>
            <person name="Gillis M."/>
            <person name="Haft D.H."/>
            <person name="Methe B."/>
            <person name="Sutton G."/>
            <person name="Nelson K.E."/>
        </authorList>
    </citation>
    <scope>NUCLEOTIDE SEQUENCE [LARGE SCALE GENOMIC DNA]</scope>
    <source>
        <strain evidence="6 7">ATCC 33093</strain>
    </source>
</reference>
<organism evidence="6 7">
    <name type="scientific">Mogibacterium timidum ATCC 33093</name>
    <dbReference type="NCBI Taxonomy" id="1401079"/>
    <lineage>
        <taxon>Bacteria</taxon>
        <taxon>Bacillati</taxon>
        <taxon>Bacillota</taxon>
        <taxon>Clostridia</taxon>
        <taxon>Peptostreptococcales</taxon>
        <taxon>Anaerovoracaceae</taxon>
        <taxon>Mogibacterium</taxon>
    </lineage>
</organism>
<sequence>MISIAIVDDERPAREGLRYELENILPEAHIVYADSGVAAVRLLTDTDIDLLFLDINLGDVKSTALVPTFQRLQPDMMICFVTAYSDYAVEAFQLEVDDYIMKPFEPERIERVVAKVREQLAQRNEGEPAQIAEGLAKAGAEEEQSIRRLPIHGRDRTIYVDMDKIVYIETYGRGCNVYMTGNKYFDPDSIGIMERRLPDLFRIHKSYMVNPVKVSEVFPWGKNNYCLKMEGYPETILPISRDKVKRLREILDR</sequence>
<dbReference type="GO" id="GO:0000156">
    <property type="term" value="F:phosphorelay response regulator activity"/>
    <property type="evidence" value="ECO:0007669"/>
    <property type="project" value="InterPro"/>
</dbReference>
<dbReference type="InterPro" id="IPR007492">
    <property type="entry name" value="LytTR_DNA-bd_dom"/>
</dbReference>
<feature type="modified residue" description="4-aspartylphosphate" evidence="3">
    <location>
        <position position="54"/>
    </location>
</feature>
<evidence type="ECO:0000313" key="6">
    <source>
        <dbReference type="EMBL" id="EUC58154.1"/>
    </source>
</evidence>
<protein>
    <recommendedName>
        <fullName evidence="1">Stage 0 sporulation protein A homolog</fullName>
    </recommendedName>
</protein>
<evidence type="ECO:0000256" key="2">
    <source>
        <dbReference type="ARBA" id="ARBA00024867"/>
    </source>
</evidence>
<dbReference type="SMART" id="SM00850">
    <property type="entry name" value="LytTR"/>
    <property type="match status" value="1"/>
</dbReference>
<evidence type="ECO:0000256" key="1">
    <source>
        <dbReference type="ARBA" id="ARBA00018672"/>
    </source>
</evidence>
<proteinExistence type="predicted"/>
<dbReference type="Gene3D" id="2.40.50.1020">
    <property type="entry name" value="LytTr DNA-binding domain"/>
    <property type="match status" value="1"/>
</dbReference>
<feature type="domain" description="HTH LytTR-type" evidence="5">
    <location>
        <begin position="149"/>
        <end position="253"/>
    </location>
</feature>
<keyword evidence="3" id="KW-0597">Phosphoprotein</keyword>
<name>X8J9B7_9FIRM</name>
<dbReference type="PROSITE" id="PS50110">
    <property type="entry name" value="RESPONSE_REGULATORY"/>
    <property type="match status" value="1"/>
</dbReference>
<dbReference type="PROSITE" id="PS50930">
    <property type="entry name" value="HTH_LYTTR"/>
    <property type="match status" value="1"/>
</dbReference>
<keyword evidence="6" id="KW-0238">DNA-binding</keyword>
<feature type="domain" description="Response regulatory" evidence="4">
    <location>
        <begin position="3"/>
        <end position="117"/>
    </location>
</feature>
<evidence type="ECO:0000259" key="5">
    <source>
        <dbReference type="PROSITE" id="PS50930"/>
    </source>
</evidence>
<dbReference type="Pfam" id="PF04397">
    <property type="entry name" value="LytTR"/>
    <property type="match status" value="1"/>
</dbReference>
<dbReference type="InterPro" id="IPR046947">
    <property type="entry name" value="LytR-like"/>
</dbReference>
<dbReference type="InterPro" id="IPR001789">
    <property type="entry name" value="Sig_transdc_resp-reg_receiver"/>
</dbReference>
<comment type="caution">
    <text evidence="6">The sequence shown here is derived from an EMBL/GenBank/DDBJ whole genome shotgun (WGS) entry which is preliminary data.</text>
</comment>
<dbReference type="Pfam" id="PF00072">
    <property type="entry name" value="Response_reg"/>
    <property type="match status" value="1"/>
</dbReference>
<dbReference type="GO" id="GO:0003677">
    <property type="term" value="F:DNA binding"/>
    <property type="evidence" value="ECO:0007669"/>
    <property type="project" value="UniProtKB-KW"/>
</dbReference>
<gene>
    <name evidence="6" type="ORF">HMPREF0581_0201</name>
</gene>
<evidence type="ECO:0000256" key="3">
    <source>
        <dbReference type="PROSITE-ProRule" id="PRU00169"/>
    </source>
</evidence>
<dbReference type="PANTHER" id="PTHR37299:SF1">
    <property type="entry name" value="STAGE 0 SPORULATION PROTEIN A HOMOLOG"/>
    <property type="match status" value="1"/>
</dbReference>
<evidence type="ECO:0000313" key="7">
    <source>
        <dbReference type="Proteomes" id="UP000022645"/>
    </source>
</evidence>
<dbReference type="SMART" id="SM00448">
    <property type="entry name" value="REC"/>
    <property type="match status" value="1"/>
</dbReference>
<accession>X8J9B7</accession>
<dbReference type="Gene3D" id="3.40.50.2300">
    <property type="match status" value="1"/>
</dbReference>
<dbReference type="EMBL" id="JALU01000003">
    <property type="protein sequence ID" value="EUC58154.1"/>
    <property type="molecule type" value="Genomic_DNA"/>
</dbReference>
<evidence type="ECO:0000259" key="4">
    <source>
        <dbReference type="PROSITE" id="PS50110"/>
    </source>
</evidence>
<dbReference type="Proteomes" id="UP000022645">
    <property type="component" value="Unassembled WGS sequence"/>
</dbReference>
<comment type="function">
    <text evidence="2">May play the central regulatory role in sporulation. It may be an element of the effector pathway responsible for the activation of sporulation genes in response to nutritional stress. Spo0A may act in concert with spo0H (a sigma factor) to control the expression of some genes that are critical to the sporulation process.</text>
</comment>